<comment type="caution">
    <text evidence="3">The sequence shown here is derived from an EMBL/GenBank/DDBJ whole genome shotgun (WGS) entry which is preliminary data.</text>
</comment>
<feature type="transmembrane region" description="Helical" evidence="1">
    <location>
        <begin position="62"/>
        <end position="84"/>
    </location>
</feature>
<keyword evidence="1" id="KW-1133">Transmembrane helix</keyword>
<dbReference type="Proteomes" id="UP001519273">
    <property type="component" value="Unassembled WGS sequence"/>
</dbReference>
<feature type="transmembrane region" description="Helical" evidence="1">
    <location>
        <begin position="151"/>
        <end position="168"/>
    </location>
</feature>
<dbReference type="InterPro" id="IPR003675">
    <property type="entry name" value="Rce1/LyrA-like_dom"/>
</dbReference>
<dbReference type="RefSeq" id="WP_209845226.1">
    <property type="nucleotide sequence ID" value="NZ_CBCRVE010000001.1"/>
</dbReference>
<keyword evidence="1" id="KW-0472">Membrane</keyword>
<protein>
    <submittedName>
        <fullName evidence="3">Membrane protease YdiL (CAAX protease family)</fullName>
    </submittedName>
</protein>
<evidence type="ECO:0000313" key="4">
    <source>
        <dbReference type="Proteomes" id="UP001519273"/>
    </source>
</evidence>
<dbReference type="EMBL" id="JAGGKP010000001">
    <property type="protein sequence ID" value="MBP1935729.1"/>
    <property type="molecule type" value="Genomic_DNA"/>
</dbReference>
<feature type="transmembrane region" description="Helical" evidence="1">
    <location>
        <begin position="104"/>
        <end position="122"/>
    </location>
</feature>
<dbReference type="Pfam" id="PF02517">
    <property type="entry name" value="Rce1-like"/>
    <property type="match status" value="1"/>
</dbReference>
<accession>A0ABS4GZN5</accession>
<feature type="domain" description="CAAX prenyl protease 2/Lysostaphin resistance protein A-like" evidence="2">
    <location>
        <begin position="103"/>
        <end position="186"/>
    </location>
</feature>
<feature type="transmembrane region" description="Helical" evidence="1">
    <location>
        <begin position="128"/>
        <end position="144"/>
    </location>
</feature>
<name>A0ABS4GZN5_9BACL</name>
<evidence type="ECO:0000259" key="2">
    <source>
        <dbReference type="Pfam" id="PF02517"/>
    </source>
</evidence>
<keyword evidence="3" id="KW-0378">Hydrolase</keyword>
<dbReference type="GO" id="GO:0008233">
    <property type="term" value="F:peptidase activity"/>
    <property type="evidence" value="ECO:0007669"/>
    <property type="project" value="UniProtKB-KW"/>
</dbReference>
<feature type="transmembrane region" description="Helical" evidence="1">
    <location>
        <begin position="21"/>
        <end position="42"/>
    </location>
</feature>
<proteinExistence type="predicted"/>
<keyword evidence="4" id="KW-1185">Reference proteome</keyword>
<evidence type="ECO:0000313" key="3">
    <source>
        <dbReference type="EMBL" id="MBP1935729.1"/>
    </source>
</evidence>
<evidence type="ECO:0000256" key="1">
    <source>
        <dbReference type="SAM" id="Phobius"/>
    </source>
</evidence>
<organism evidence="3 4">
    <name type="scientific">Paenibacillus sediminis</name>
    <dbReference type="NCBI Taxonomy" id="664909"/>
    <lineage>
        <taxon>Bacteria</taxon>
        <taxon>Bacillati</taxon>
        <taxon>Bacillota</taxon>
        <taxon>Bacilli</taxon>
        <taxon>Bacillales</taxon>
        <taxon>Paenibacillaceae</taxon>
        <taxon>Paenibacillus</taxon>
    </lineage>
</organism>
<reference evidence="3 4" key="1">
    <citation type="submission" date="2021-03" db="EMBL/GenBank/DDBJ databases">
        <title>Genomic Encyclopedia of Type Strains, Phase IV (KMG-IV): sequencing the most valuable type-strain genomes for metagenomic binning, comparative biology and taxonomic classification.</title>
        <authorList>
            <person name="Goeker M."/>
        </authorList>
    </citation>
    <scope>NUCLEOTIDE SEQUENCE [LARGE SCALE GENOMIC DNA]</scope>
    <source>
        <strain evidence="3 4">DSM 23491</strain>
    </source>
</reference>
<feature type="transmembrane region" description="Helical" evidence="1">
    <location>
        <begin position="174"/>
        <end position="193"/>
    </location>
</feature>
<keyword evidence="1" id="KW-0812">Transmembrane</keyword>
<dbReference type="GO" id="GO:0006508">
    <property type="term" value="P:proteolysis"/>
    <property type="evidence" value="ECO:0007669"/>
    <property type="project" value="UniProtKB-KW"/>
</dbReference>
<gene>
    <name evidence="3" type="ORF">J2Z20_000590</name>
</gene>
<sequence length="202" mass="23577">MKKSKLRNIKIRQVTVDQLNDRLLLTNLYLTQGLTLIIGLMWVLLQKRNVFHLLVIPSNYHFIYWGLSLAVIMLIVDFFISRVVPEDIMNDGGINEMLFRHRPVWHILIIALVVAICEELLFRGAVQYAIGPYWTSIVFALIHVRYLKHWIPTGWVFLSSYGLGYIYIQSGTLWAPIVCHFLIDLISGLIIRFRREHESVSK</sequence>
<keyword evidence="3" id="KW-0645">Protease</keyword>